<sequence>MPKDVTDKNATRLSYAHSLGQHHQNLHQHPGGSTEYSRPFHHGRLRSGQQRYSYVQGVREGPSREGAQIRATMMYGVVHNLTDISPTSLQPEVMTTDTSNHPAVSRLTLPESCGTNYQLILLMPIPWISSSPG</sequence>
<keyword evidence="3" id="KW-1185">Reference proteome</keyword>
<gene>
    <name evidence="2" type="ORF">SNE40_020206</name>
</gene>
<evidence type="ECO:0000256" key="1">
    <source>
        <dbReference type="SAM" id="MobiDB-lite"/>
    </source>
</evidence>
<dbReference type="EMBL" id="JAZGQO010000015">
    <property type="protein sequence ID" value="KAK6169085.1"/>
    <property type="molecule type" value="Genomic_DNA"/>
</dbReference>
<comment type="caution">
    <text evidence="2">The sequence shown here is derived from an EMBL/GenBank/DDBJ whole genome shotgun (WGS) entry which is preliminary data.</text>
</comment>
<proteinExistence type="predicted"/>
<evidence type="ECO:0000313" key="2">
    <source>
        <dbReference type="EMBL" id="KAK6169085.1"/>
    </source>
</evidence>
<feature type="region of interest" description="Disordered" evidence="1">
    <location>
        <begin position="22"/>
        <end position="41"/>
    </location>
</feature>
<accession>A0AAN8J4L2</accession>
<dbReference type="AlphaFoldDB" id="A0AAN8J4L2"/>
<reference evidence="2 3" key="1">
    <citation type="submission" date="2024-01" db="EMBL/GenBank/DDBJ databases">
        <title>The genome of the rayed Mediterranean limpet Patella caerulea (Linnaeus, 1758).</title>
        <authorList>
            <person name="Anh-Thu Weber A."/>
            <person name="Halstead-Nussloch G."/>
        </authorList>
    </citation>
    <scope>NUCLEOTIDE SEQUENCE [LARGE SCALE GENOMIC DNA]</scope>
    <source>
        <strain evidence="2">AATW-2023a</strain>
        <tissue evidence="2">Whole specimen</tissue>
    </source>
</reference>
<dbReference type="Proteomes" id="UP001347796">
    <property type="component" value="Unassembled WGS sequence"/>
</dbReference>
<organism evidence="2 3">
    <name type="scientific">Patella caerulea</name>
    <name type="common">Rayed Mediterranean limpet</name>
    <dbReference type="NCBI Taxonomy" id="87958"/>
    <lineage>
        <taxon>Eukaryota</taxon>
        <taxon>Metazoa</taxon>
        <taxon>Spiralia</taxon>
        <taxon>Lophotrochozoa</taxon>
        <taxon>Mollusca</taxon>
        <taxon>Gastropoda</taxon>
        <taxon>Patellogastropoda</taxon>
        <taxon>Patelloidea</taxon>
        <taxon>Patellidae</taxon>
        <taxon>Patella</taxon>
    </lineage>
</organism>
<name>A0AAN8J4L2_PATCE</name>
<protein>
    <submittedName>
        <fullName evidence="2">Uncharacterized protein</fullName>
    </submittedName>
</protein>
<evidence type="ECO:0000313" key="3">
    <source>
        <dbReference type="Proteomes" id="UP001347796"/>
    </source>
</evidence>